<feature type="domain" description="F-box" evidence="1">
    <location>
        <begin position="130"/>
        <end position="191"/>
    </location>
</feature>
<dbReference type="Pfam" id="PF12937">
    <property type="entry name" value="F-box-like"/>
    <property type="match status" value="1"/>
</dbReference>
<gene>
    <name evidence="2" type="ORF">SCHPADRAFT_996890</name>
</gene>
<protein>
    <recommendedName>
        <fullName evidence="1">F-box domain-containing protein</fullName>
    </recommendedName>
</protein>
<evidence type="ECO:0000313" key="3">
    <source>
        <dbReference type="Proteomes" id="UP000053477"/>
    </source>
</evidence>
<dbReference type="InParanoid" id="A0A0H2RXB5"/>
<evidence type="ECO:0000259" key="1">
    <source>
        <dbReference type="PROSITE" id="PS50181"/>
    </source>
</evidence>
<dbReference type="SUPFAM" id="SSF52047">
    <property type="entry name" value="RNI-like"/>
    <property type="match status" value="1"/>
</dbReference>
<name>A0A0H2RXB5_9AGAM</name>
<dbReference type="InterPro" id="IPR001810">
    <property type="entry name" value="F-box_dom"/>
</dbReference>
<dbReference type="Proteomes" id="UP000053477">
    <property type="component" value="Unassembled WGS sequence"/>
</dbReference>
<dbReference type="Gene3D" id="1.20.1280.50">
    <property type="match status" value="1"/>
</dbReference>
<sequence>MMDEKLISLLEYIGVGKNHSQDREAGEGIFYPSSKIACTLEDIVDLTRTLERINTFISNRPDWYRKCGTTTSISLSHDSLRASEDSKAVERSTLTIHALTRGIEAIRHISSWFETQHTACRENIGKLKLRAGLLRLPEEILSEILAYASQQTNVNEMVNIKNSANALTNLSLVCSHFRNVVWDTPDHWEHISSSMNDEATNAYLCRRGAGNLQINMTMSSFRGGEDLYTFWQTIAQKAHLWNRFALHHRDATVEDAHFLEIWEPGARDVGTPQLSEIVVRYPSFRFLAHFQGTSHIEFNQNDKALHFYSSWETPNLRTMITENIIPIPFSGTTSLTHLQIKLGFYEFYGVINHFFAALSSFLSSCPVLDRLTLTVRHCDMSTDAAHVTRVDVPSLTELTLLFESGASYVASSLFNLINSPGVRTFELECDADSEGRDIAKAAFSHCSSFPKLARLSISLLKPLSRFRPSESNNHLWISIPNLPHLQVLEMSTSGVILKSSTEMPQLPSLQSLSFKNCTSDMEWFKTFCDQIRLQHQYGSPVKLYIEGCWWKSSMQEAYRSMGSPHAIGLDV</sequence>
<proteinExistence type="predicted"/>
<accession>A0A0H2RXB5</accession>
<organism evidence="2 3">
    <name type="scientific">Schizopora paradoxa</name>
    <dbReference type="NCBI Taxonomy" id="27342"/>
    <lineage>
        <taxon>Eukaryota</taxon>
        <taxon>Fungi</taxon>
        <taxon>Dikarya</taxon>
        <taxon>Basidiomycota</taxon>
        <taxon>Agaricomycotina</taxon>
        <taxon>Agaricomycetes</taxon>
        <taxon>Hymenochaetales</taxon>
        <taxon>Schizoporaceae</taxon>
        <taxon>Schizopora</taxon>
    </lineage>
</organism>
<dbReference type="AlphaFoldDB" id="A0A0H2RXB5"/>
<reference evidence="2 3" key="1">
    <citation type="submission" date="2015-04" db="EMBL/GenBank/DDBJ databases">
        <title>Complete genome sequence of Schizopora paradoxa KUC8140, a cosmopolitan wood degrader in East Asia.</title>
        <authorList>
            <consortium name="DOE Joint Genome Institute"/>
            <person name="Min B."/>
            <person name="Park H."/>
            <person name="Jang Y."/>
            <person name="Kim J.-J."/>
            <person name="Kim K.H."/>
            <person name="Pangilinan J."/>
            <person name="Lipzen A."/>
            <person name="Riley R."/>
            <person name="Grigoriev I.V."/>
            <person name="Spatafora J.W."/>
            <person name="Choi I.-G."/>
        </authorList>
    </citation>
    <scope>NUCLEOTIDE SEQUENCE [LARGE SCALE GENOMIC DNA]</scope>
    <source>
        <strain evidence="2 3">KUC8140</strain>
    </source>
</reference>
<evidence type="ECO:0000313" key="2">
    <source>
        <dbReference type="EMBL" id="KLO14098.1"/>
    </source>
</evidence>
<dbReference type="PROSITE" id="PS50181">
    <property type="entry name" value="FBOX"/>
    <property type="match status" value="1"/>
</dbReference>
<dbReference type="Gene3D" id="3.80.10.10">
    <property type="entry name" value="Ribonuclease Inhibitor"/>
    <property type="match status" value="1"/>
</dbReference>
<dbReference type="InterPro" id="IPR032675">
    <property type="entry name" value="LRR_dom_sf"/>
</dbReference>
<dbReference type="EMBL" id="KQ085949">
    <property type="protein sequence ID" value="KLO14098.1"/>
    <property type="molecule type" value="Genomic_DNA"/>
</dbReference>
<keyword evidence="3" id="KW-1185">Reference proteome</keyword>